<dbReference type="GO" id="GO:0005886">
    <property type="term" value="C:plasma membrane"/>
    <property type="evidence" value="ECO:0007669"/>
    <property type="project" value="TreeGrafter"/>
</dbReference>
<feature type="transmembrane region" description="Helical" evidence="1">
    <location>
        <begin position="94"/>
        <end position="119"/>
    </location>
</feature>
<reference evidence="2 3" key="1">
    <citation type="submission" date="2017-08" db="EMBL/GenBank/DDBJ databases">
        <title>Reclassification of Bisgaard taxon 37 and 44.</title>
        <authorList>
            <person name="Christensen H."/>
        </authorList>
    </citation>
    <scope>NUCLEOTIDE SEQUENCE [LARGE SCALE GENOMIC DNA]</scope>
    <source>
        <strain evidence="2 3">111</strain>
    </source>
</reference>
<dbReference type="Proteomes" id="UP000265916">
    <property type="component" value="Unassembled WGS sequence"/>
</dbReference>
<name>A0A3A1YFG8_9GAMM</name>
<dbReference type="EMBL" id="NRJG01000159">
    <property type="protein sequence ID" value="RIY34974.1"/>
    <property type="molecule type" value="Genomic_DNA"/>
</dbReference>
<dbReference type="AlphaFoldDB" id="A0A3A1YFG8"/>
<evidence type="ECO:0000313" key="2">
    <source>
        <dbReference type="EMBL" id="RIY34974.1"/>
    </source>
</evidence>
<proteinExistence type="predicted"/>
<dbReference type="Pfam" id="PF05656">
    <property type="entry name" value="DUF805"/>
    <property type="match status" value="1"/>
</dbReference>
<dbReference type="PANTHER" id="PTHR34980">
    <property type="entry name" value="INNER MEMBRANE PROTEIN-RELATED-RELATED"/>
    <property type="match status" value="1"/>
</dbReference>
<keyword evidence="1" id="KW-0812">Transmembrane</keyword>
<dbReference type="PANTHER" id="PTHR34980:SF3">
    <property type="entry name" value="BLR8105 PROTEIN"/>
    <property type="match status" value="1"/>
</dbReference>
<keyword evidence="3" id="KW-1185">Reference proteome</keyword>
<evidence type="ECO:0008006" key="4">
    <source>
        <dbReference type="Google" id="ProtNLM"/>
    </source>
</evidence>
<organism evidence="2 3">
    <name type="scientific">Psittacicella hinzii</name>
    <dbReference type="NCBI Taxonomy" id="2028575"/>
    <lineage>
        <taxon>Bacteria</taxon>
        <taxon>Pseudomonadati</taxon>
        <taxon>Pseudomonadota</taxon>
        <taxon>Gammaproteobacteria</taxon>
        <taxon>Pasteurellales</taxon>
        <taxon>Psittacicellaceae</taxon>
        <taxon>Psittacicella</taxon>
    </lineage>
</organism>
<feature type="transmembrane region" description="Helical" evidence="1">
    <location>
        <begin position="29"/>
        <end position="57"/>
    </location>
</feature>
<dbReference type="InterPro" id="IPR008523">
    <property type="entry name" value="DUF805"/>
</dbReference>
<feature type="transmembrane region" description="Helical" evidence="1">
    <location>
        <begin position="63"/>
        <end position="82"/>
    </location>
</feature>
<sequence>MTTVPFTEVLKVCWANKNNVQGCIRRREYFLFTLWMIILSFLIIIALCIVALIAALITGTPDAPSAILAFANLILAGFNIFLSIPHTIRRCHDLGLHGAFWLLFFIPLVNVIFGLYLLFAPTKFENNPYLKDKLFPTSYYVR</sequence>
<dbReference type="RefSeq" id="WP_119532473.1">
    <property type="nucleotide sequence ID" value="NZ_JBHSSP010000021.1"/>
</dbReference>
<accession>A0A3A1YFG8</accession>
<keyword evidence="1" id="KW-1133">Transmembrane helix</keyword>
<dbReference type="OrthoDB" id="9812349at2"/>
<evidence type="ECO:0000313" key="3">
    <source>
        <dbReference type="Proteomes" id="UP000265916"/>
    </source>
</evidence>
<evidence type="ECO:0000256" key="1">
    <source>
        <dbReference type="SAM" id="Phobius"/>
    </source>
</evidence>
<gene>
    <name evidence="2" type="ORF">CKF58_07300</name>
</gene>
<comment type="caution">
    <text evidence="2">The sequence shown here is derived from an EMBL/GenBank/DDBJ whole genome shotgun (WGS) entry which is preliminary data.</text>
</comment>
<protein>
    <recommendedName>
        <fullName evidence="4">DUF805 domain-containing protein</fullName>
    </recommendedName>
</protein>
<keyword evidence="1" id="KW-0472">Membrane</keyword>